<dbReference type="SUPFAM" id="SSF50249">
    <property type="entry name" value="Nucleic acid-binding proteins"/>
    <property type="match status" value="1"/>
</dbReference>
<dbReference type="Gene3D" id="2.40.50.140">
    <property type="entry name" value="Nucleic acid-binding proteins"/>
    <property type="match status" value="1"/>
</dbReference>
<dbReference type="Proteomes" id="UP000520011">
    <property type="component" value="Unassembled WGS sequence"/>
</dbReference>
<dbReference type="SMART" id="SM00316">
    <property type="entry name" value="S1"/>
    <property type="match status" value="1"/>
</dbReference>
<dbReference type="EMBL" id="JACHEP010000005">
    <property type="protein sequence ID" value="MBB5324409.1"/>
    <property type="molecule type" value="Genomic_DNA"/>
</dbReference>
<dbReference type="InterPro" id="IPR050437">
    <property type="entry name" value="Ribos_protein_bS1-like"/>
</dbReference>
<protein>
    <submittedName>
        <fullName evidence="2">General stress protein 13</fullName>
    </submittedName>
</protein>
<organism evidence="2 3">
    <name type="scientific">Anoxybacteroides tepidamans</name>
    <dbReference type="NCBI Taxonomy" id="265948"/>
    <lineage>
        <taxon>Bacteria</taxon>
        <taxon>Bacillati</taxon>
        <taxon>Bacillota</taxon>
        <taxon>Bacilli</taxon>
        <taxon>Bacillales</taxon>
        <taxon>Anoxybacillaceae</taxon>
        <taxon>Anoxybacteroides</taxon>
    </lineage>
</organism>
<evidence type="ECO:0000313" key="2">
    <source>
        <dbReference type="EMBL" id="MBB5324409.1"/>
    </source>
</evidence>
<gene>
    <name evidence="2" type="ORF">HNQ34_001502</name>
</gene>
<reference evidence="2 3" key="1">
    <citation type="submission" date="2020-08" db="EMBL/GenBank/DDBJ databases">
        <title>Genomic Encyclopedia of Type Strains, Phase IV (KMG-IV): sequencing the most valuable type-strain genomes for metagenomic binning, comparative biology and taxonomic classification.</title>
        <authorList>
            <person name="Goeker M."/>
        </authorList>
    </citation>
    <scope>NUCLEOTIDE SEQUENCE [LARGE SCALE GENOMIC DNA]</scope>
    <source>
        <strain evidence="2 3">DSM 16325</strain>
    </source>
</reference>
<name>A0A7W8IPV4_9BACL</name>
<keyword evidence="3" id="KW-1185">Reference proteome</keyword>
<feature type="domain" description="S1 motif" evidence="1">
    <location>
        <begin position="7"/>
        <end position="76"/>
    </location>
</feature>
<dbReference type="RefSeq" id="WP_183253104.1">
    <property type="nucleotide sequence ID" value="NZ_JACHEP010000005.1"/>
</dbReference>
<comment type="caution">
    <text evidence="2">The sequence shown here is derived from an EMBL/GenBank/DDBJ whole genome shotgun (WGS) entry which is preliminary data.</text>
</comment>
<dbReference type="NCBIfam" id="NF040579">
    <property type="entry name" value="S1_dom_CvfD"/>
    <property type="match status" value="1"/>
</dbReference>
<proteinExistence type="predicted"/>
<dbReference type="Pfam" id="PF00575">
    <property type="entry name" value="S1"/>
    <property type="match status" value="1"/>
</dbReference>
<evidence type="ECO:0000259" key="1">
    <source>
        <dbReference type="PROSITE" id="PS50126"/>
    </source>
</evidence>
<dbReference type="PROSITE" id="PS50126">
    <property type="entry name" value="S1"/>
    <property type="match status" value="1"/>
</dbReference>
<dbReference type="InterPro" id="IPR012340">
    <property type="entry name" value="NA-bd_OB-fold"/>
</dbReference>
<dbReference type="GO" id="GO:0003729">
    <property type="term" value="F:mRNA binding"/>
    <property type="evidence" value="ECO:0007669"/>
    <property type="project" value="UniProtKB-ARBA"/>
</dbReference>
<evidence type="ECO:0000313" key="3">
    <source>
        <dbReference type="Proteomes" id="UP000520011"/>
    </source>
</evidence>
<dbReference type="GO" id="GO:0006412">
    <property type="term" value="P:translation"/>
    <property type="evidence" value="ECO:0007669"/>
    <property type="project" value="TreeGrafter"/>
</dbReference>
<dbReference type="FunFam" id="2.40.50.140:FF:000051">
    <property type="entry name" value="RNA-binding transcriptional accessory protein"/>
    <property type="match status" value="1"/>
</dbReference>
<dbReference type="AlphaFoldDB" id="A0A7W8IPV4"/>
<dbReference type="GO" id="GO:0003735">
    <property type="term" value="F:structural constituent of ribosome"/>
    <property type="evidence" value="ECO:0007669"/>
    <property type="project" value="TreeGrafter"/>
</dbReference>
<dbReference type="NCBIfam" id="NF005973">
    <property type="entry name" value="PRK08059.1"/>
    <property type="match status" value="1"/>
</dbReference>
<accession>A0A7W8IPV4</accession>
<dbReference type="InterPro" id="IPR003029">
    <property type="entry name" value="S1_domain"/>
</dbReference>
<dbReference type="PANTHER" id="PTHR10724">
    <property type="entry name" value="30S RIBOSOMAL PROTEIN S1"/>
    <property type="match status" value="1"/>
</dbReference>
<dbReference type="GO" id="GO:0005737">
    <property type="term" value="C:cytoplasm"/>
    <property type="evidence" value="ECO:0007669"/>
    <property type="project" value="UniProtKB-ARBA"/>
</dbReference>
<sequence length="120" mass="13408">MPKLEAGSIAKGIVTGIQPYGAFVAIGEDIQGLVHISEVSHQFVKDIRDFIKVGDEVTVKILSIDEKTKRASLSMRAVKAVPSVKKEKRQAELKTMPEISAGFYTLKEKLREWIEQSKHE</sequence>